<organism evidence="2 3">
    <name type="scientific">Bifidobacterium callitrichos DSM 23973</name>
    <dbReference type="NCBI Taxonomy" id="1437609"/>
    <lineage>
        <taxon>Bacteria</taxon>
        <taxon>Bacillati</taxon>
        <taxon>Actinomycetota</taxon>
        <taxon>Actinomycetes</taxon>
        <taxon>Bifidobacteriales</taxon>
        <taxon>Bifidobacteriaceae</taxon>
        <taxon>Bifidobacterium</taxon>
    </lineage>
</organism>
<dbReference type="eggNOG" id="COG4585">
    <property type="taxonomic scope" value="Bacteria"/>
</dbReference>
<name>A0A086ZXU1_9BIFI</name>
<keyword evidence="1" id="KW-0472">Membrane</keyword>
<proteinExistence type="predicted"/>
<feature type="transmembrane region" description="Helical" evidence="1">
    <location>
        <begin position="29"/>
        <end position="56"/>
    </location>
</feature>
<dbReference type="InterPro" id="IPR036890">
    <property type="entry name" value="HATPase_C_sf"/>
</dbReference>
<dbReference type="GO" id="GO:0016301">
    <property type="term" value="F:kinase activity"/>
    <property type="evidence" value="ECO:0007669"/>
    <property type="project" value="UniProtKB-KW"/>
</dbReference>
<accession>A0A086ZXU1</accession>
<dbReference type="Proteomes" id="UP000029072">
    <property type="component" value="Unassembled WGS sequence"/>
</dbReference>
<reference evidence="2 3" key="1">
    <citation type="submission" date="2014-03" db="EMBL/GenBank/DDBJ databases">
        <title>Genomics of Bifidobacteria.</title>
        <authorList>
            <person name="Ventura M."/>
            <person name="Milani C."/>
            <person name="Lugli G.A."/>
        </authorList>
    </citation>
    <scope>NUCLEOTIDE SEQUENCE [LARGE SCALE GENOMIC DNA]</scope>
    <source>
        <strain evidence="2 3">DSM 23973</strain>
    </source>
</reference>
<evidence type="ECO:0000313" key="3">
    <source>
        <dbReference type="Proteomes" id="UP000029072"/>
    </source>
</evidence>
<feature type="transmembrane region" description="Helical" evidence="1">
    <location>
        <begin position="109"/>
        <end position="129"/>
    </location>
</feature>
<comment type="caution">
    <text evidence="2">The sequence shown here is derived from an EMBL/GenBank/DDBJ whole genome shotgun (WGS) entry which is preliminary data.</text>
</comment>
<keyword evidence="2" id="KW-0808">Transferase</keyword>
<evidence type="ECO:0000256" key="1">
    <source>
        <dbReference type="SAM" id="Phobius"/>
    </source>
</evidence>
<dbReference type="AlphaFoldDB" id="A0A086ZXU1"/>
<keyword evidence="1" id="KW-1133">Transmembrane helix</keyword>
<sequence>MAFFVPVVIQWLFVPPSDGLSLVLSTMLVIVLAAVVVLPAPSSAALIAIDALTTVLSNGTGPTSTYGALFGLGLLSYLSSNCTTTILTAITCVMQIGCAMLSNDWHLDWYMFMSIVPFNIIAAMTGRSLHWREDTFKQREELLRAQERLNQTEFTAHTAQRMHDAVTGELSFIARMAQRRIGEGSADAEDWRQINESALNALDNTHQVIDSLDEWARGSKRERSSNVERDTIAHLRHILDDNDRRIRHLGFHGQSILSISEMHGTMDGQRIKLCIEFIGEVYSNIIRHAKPESKYEISVMWTAEGIEITTSNQVDDDQLPQHGQGLEYYRRQVERIGGRTVTERSDDGSWFSFTLVPALRE</sequence>
<protein>
    <submittedName>
        <fullName evidence="2">Signal transduction histidine kinase-like protein</fullName>
    </submittedName>
</protein>
<evidence type="ECO:0000313" key="2">
    <source>
        <dbReference type="EMBL" id="KFI51341.1"/>
    </source>
</evidence>
<gene>
    <name evidence="2" type="ORF">BCAL_1071</name>
</gene>
<keyword evidence="1" id="KW-0812">Transmembrane</keyword>
<keyword evidence="2" id="KW-0418">Kinase</keyword>
<dbReference type="Gene3D" id="3.30.565.10">
    <property type="entry name" value="Histidine kinase-like ATPase, C-terminal domain"/>
    <property type="match status" value="1"/>
</dbReference>
<dbReference type="EMBL" id="JGYS01000022">
    <property type="protein sequence ID" value="KFI51341.1"/>
    <property type="molecule type" value="Genomic_DNA"/>
</dbReference>